<keyword evidence="2" id="KW-1185">Reference proteome</keyword>
<sequence length="95" mass="10861">MIEGSSLINYDNDSPECVDASTSFSLASFAEAIYTTLLLIKELNFHIVFIIIDGLLSQVWYRNHHKLKNNEDWRATPQDGNQENCKIEWLLTSIG</sequence>
<dbReference type="EMBL" id="BAABME010006686">
    <property type="protein sequence ID" value="GAA0169031.1"/>
    <property type="molecule type" value="Genomic_DNA"/>
</dbReference>
<name>A0AAV3R0G1_LITER</name>
<evidence type="ECO:0000313" key="2">
    <source>
        <dbReference type="Proteomes" id="UP001454036"/>
    </source>
</evidence>
<organism evidence="1 2">
    <name type="scientific">Lithospermum erythrorhizon</name>
    <name type="common">Purple gromwell</name>
    <name type="synonym">Lithospermum officinale var. erythrorhizon</name>
    <dbReference type="NCBI Taxonomy" id="34254"/>
    <lineage>
        <taxon>Eukaryota</taxon>
        <taxon>Viridiplantae</taxon>
        <taxon>Streptophyta</taxon>
        <taxon>Embryophyta</taxon>
        <taxon>Tracheophyta</taxon>
        <taxon>Spermatophyta</taxon>
        <taxon>Magnoliopsida</taxon>
        <taxon>eudicotyledons</taxon>
        <taxon>Gunneridae</taxon>
        <taxon>Pentapetalae</taxon>
        <taxon>asterids</taxon>
        <taxon>lamiids</taxon>
        <taxon>Boraginales</taxon>
        <taxon>Boraginaceae</taxon>
        <taxon>Boraginoideae</taxon>
        <taxon>Lithospermeae</taxon>
        <taxon>Lithospermum</taxon>
    </lineage>
</organism>
<gene>
    <name evidence="1" type="ORF">LIER_23600</name>
</gene>
<comment type="caution">
    <text evidence="1">The sequence shown here is derived from an EMBL/GenBank/DDBJ whole genome shotgun (WGS) entry which is preliminary data.</text>
</comment>
<protein>
    <submittedName>
        <fullName evidence="1">Uncharacterized protein</fullName>
    </submittedName>
</protein>
<dbReference type="Proteomes" id="UP001454036">
    <property type="component" value="Unassembled WGS sequence"/>
</dbReference>
<evidence type="ECO:0000313" key="1">
    <source>
        <dbReference type="EMBL" id="GAA0169031.1"/>
    </source>
</evidence>
<reference evidence="1 2" key="1">
    <citation type="submission" date="2024-01" db="EMBL/GenBank/DDBJ databases">
        <title>The complete chloroplast genome sequence of Lithospermum erythrorhizon: insights into the phylogenetic relationship among Boraginaceae species and the maternal lineages of purple gromwells.</title>
        <authorList>
            <person name="Okada T."/>
            <person name="Watanabe K."/>
        </authorList>
    </citation>
    <scope>NUCLEOTIDE SEQUENCE [LARGE SCALE GENOMIC DNA]</scope>
</reference>
<proteinExistence type="predicted"/>
<dbReference type="AlphaFoldDB" id="A0AAV3R0G1"/>
<accession>A0AAV3R0G1</accession>